<keyword evidence="1" id="KW-1133">Transmembrane helix</keyword>
<dbReference type="OrthoDB" id="5987198at2759"/>
<evidence type="ECO:0000256" key="1">
    <source>
        <dbReference type="SAM" id="Phobius"/>
    </source>
</evidence>
<dbReference type="HOGENOM" id="CLU_044121_2_1_1"/>
<dbReference type="InterPro" id="IPR011009">
    <property type="entry name" value="Kinase-like_dom_sf"/>
</dbReference>
<dbReference type="Gene3D" id="1.10.510.10">
    <property type="entry name" value="Transferase(Phosphotransferase) domain 1"/>
    <property type="match status" value="1"/>
</dbReference>
<dbReference type="SUPFAM" id="SSF56112">
    <property type="entry name" value="Protein kinase-like (PK-like)"/>
    <property type="match status" value="1"/>
</dbReference>
<keyword evidence="1" id="KW-0472">Membrane</keyword>
<dbReference type="GO" id="GO:0005524">
    <property type="term" value="F:ATP binding"/>
    <property type="evidence" value="ECO:0007669"/>
    <property type="project" value="InterPro"/>
</dbReference>
<dbReference type="PROSITE" id="PS50011">
    <property type="entry name" value="PROTEIN_KINASE_DOM"/>
    <property type="match status" value="1"/>
</dbReference>
<name>A0A0C9VNC6_SPHS4</name>
<dbReference type="AlphaFoldDB" id="A0A0C9VNC6"/>
<dbReference type="InterPro" id="IPR000719">
    <property type="entry name" value="Prot_kinase_dom"/>
</dbReference>
<dbReference type="GO" id="GO:0004672">
    <property type="term" value="F:protein kinase activity"/>
    <property type="evidence" value="ECO:0007669"/>
    <property type="project" value="InterPro"/>
</dbReference>
<evidence type="ECO:0000259" key="2">
    <source>
        <dbReference type="PROSITE" id="PS50011"/>
    </source>
</evidence>
<gene>
    <name evidence="3" type="ORF">M422DRAFT_30896</name>
</gene>
<organism evidence="3 4">
    <name type="scientific">Sphaerobolus stellatus (strain SS14)</name>
    <dbReference type="NCBI Taxonomy" id="990650"/>
    <lineage>
        <taxon>Eukaryota</taxon>
        <taxon>Fungi</taxon>
        <taxon>Dikarya</taxon>
        <taxon>Basidiomycota</taxon>
        <taxon>Agaricomycotina</taxon>
        <taxon>Agaricomycetes</taxon>
        <taxon>Phallomycetidae</taxon>
        <taxon>Geastrales</taxon>
        <taxon>Sphaerobolaceae</taxon>
        <taxon>Sphaerobolus</taxon>
    </lineage>
</organism>
<feature type="transmembrane region" description="Helical" evidence="1">
    <location>
        <begin position="262"/>
        <end position="281"/>
    </location>
</feature>
<evidence type="ECO:0000313" key="4">
    <source>
        <dbReference type="Proteomes" id="UP000054279"/>
    </source>
</evidence>
<keyword evidence="1" id="KW-0812">Transmembrane</keyword>
<evidence type="ECO:0000313" key="3">
    <source>
        <dbReference type="EMBL" id="KIJ43467.1"/>
    </source>
</evidence>
<protein>
    <recommendedName>
        <fullName evidence="2">Protein kinase domain-containing protein</fullName>
    </recommendedName>
</protein>
<proteinExistence type="predicted"/>
<feature type="domain" description="Protein kinase" evidence="2">
    <location>
        <begin position="1"/>
        <end position="285"/>
    </location>
</feature>
<accession>A0A0C9VNC6</accession>
<dbReference type="Proteomes" id="UP000054279">
    <property type="component" value="Unassembled WGS sequence"/>
</dbReference>
<sequence>MRWPDLDSPLSQLEEFWRDRQQFLQQRGYLLRPRFRPDWKPSWKGTGLCHCPWNIDDFLFNPRPDLIDAVSIADDLKVVLKLVETSREEIPIARYLSSASLRSGSRNRTVPILDVIPLPDTDDKALLVMPLLRHFEDPPFSYVCEVVEAVRQLLQGLEFMHEHNISHCDACWYNIMMDSSNLIPEGFHYASDERHDDLTLISFRGRSRKAVAPVQYYFIDFGLSRHFKSFEDRIYLEGRVGQNKEVPEFIKDIPFDPFKLDIYQFGAVISSLFPVCCVIFFSREK</sequence>
<keyword evidence="4" id="KW-1185">Reference proteome</keyword>
<reference evidence="3 4" key="1">
    <citation type="submission" date="2014-06" db="EMBL/GenBank/DDBJ databases">
        <title>Evolutionary Origins and Diversification of the Mycorrhizal Mutualists.</title>
        <authorList>
            <consortium name="DOE Joint Genome Institute"/>
            <consortium name="Mycorrhizal Genomics Consortium"/>
            <person name="Kohler A."/>
            <person name="Kuo A."/>
            <person name="Nagy L.G."/>
            <person name="Floudas D."/>
            <person name="Copeland A."/>
            <person name="Barry K.W."/>
            <person name="Cichocki N."/>
            <person name="Veneault-Fourrey C."/>
            <person name="LaButti K."/>
            <person name="Lindquist E.A."/>
            <person name="Lipzen A."/>
            <person name="Lundell T."/>
            <person name="Morin E."/>
            <person name="Murat C."/>
            <person name="Riley R."/>
            <person name="Ohm R."/>
            <person name="Sun H."/>
            <person name="Tunlid A."/>
            <person name="Henrissat B."/>
            <person name="Grigoriev I.V."/>
            <person name="Hibbett D.S."/>
            <person name="Martin F."/>
        </authorList>
    </citation>
    <scope>NUCLEOTIDE SEQUENCE [LARGE SCALE GENOMIC DNA]</scope>
    <source>
        <strain evidence="3 4">SS14</strain>
    </source>
</reference>
<dbReference type="EMBL" id="KN837123">
    <property type="protein sequence ID" value="KIJ43467.1"/>
    <property type="molecule type" value="Genomic_DNA"/>
</dbReference>